<dbReference type="GO" id="GO:0019281">
    <property type="term" value="P:L-methionine biosynthetic process from homoserine via O-succinyl-L-homoserine and cystathionine"/>
    <property type="evidence" value="ECO:0007669"/>
    <property type="project" value="InterPro"/>
</dbReference>
<dbReference type="InterPro" id="IPR005697">
    <property type="entry name" value="HST_MetA"/>
</dbReference>
<protein>
    <recommendedName>
        <fullName evidence="2">homoserine O-acetyltransferase</fullName>
        <ecNumber evidence="2">2.3.1.31</ecNumber>
    </recommendedName>
</protein>
<dbReference type="PANTHER" id="PTHR20919:SF0">
    <property type="entry name" value="HOMOSERINE O-SUCCINYLTRANSFERASE"/>
    <property type="match status" value="1"/>
</dbReference>
<gene>
    <name evidence="10" type="primary">metA</name>
    <name evidence="10" type="ORF">IAC13_01035</name>
</gene>
<dbReference type="GO" id="GO:0005737">
    <property type="term" value="C:cytoplasm"/>
    <property type="evidence" value="ECO:0007669"/>
    <property type="project" value="UniProtKB-SubCell"/>
</dbReference>
<dbReference type="Proteomes" id="UP000823618">
    <property type="component" value="Unassembled WGS sequence"/>
</dbReference>
<comment type="caution">
    <text evidence="10">The sequence shown here is derived from an EMBL/GenBank/DDBJ whole genome shotgun (WGS) entry which is preliminary data.</text>
</comment>
<feature type="active site" description="Acyl-thioester intermediate" evidence="9">
    <location>
        <position position="142"/>
    </location>
</feature>
<dbReference type="NCBIfam" id="TIGR01001">
    <property type="entry name" value="metA"/>
    <property type="match status" value="1"/>
</dbReference>
<organism evidence="10 11">
    <name type="scientific">Candidatus Scybalomonas excrementavium</name>
    <dbReference type="NCBI Taxonomy" id="2840943"/>
    <lineage>
        <taxon>Bacteria</taxon>
        <taxon>Bacillati</taxon>
        <taxon>Bacillota</taxon>
        <taxon>Clostridia</taxon>
        <taxon>Lachnospirales</taxon>
        <taxon>Lachnospiraceae</taxon>
        <taxon>Lachnospiraceae incertae sedis</taxon>
        <taxon>Candidatus Scybalomonas</taxon>
    </lineage>
</organism>
<evidence type="ECO:0000256" key="2">
    <source>
        <dbReference type="ARBA" id="ARBA00013270"/>
    </source>
</evidence>
<keyword evidence="5 10" id="KW-0808">Transferase</keyword>
<feature type="non-terminal residue" evidence="10">
    <location>
        <position position="293"/>
    </location>
</feature>
<dbReference type="InterPro" id="IPR029062">
    <property type="entry name" value="Class_I_gatase-like"/>
</dbReference>
<evidence type="ECO:0000256" key="8">
    <source>
        <dbReference type="ARBA" id="ARBA00049043"/>
    </source>
</evidence>
<evidence type="ECO:0000256" key="3">
    <source>
        <dbReference type="ARBA" id="ARBA00022490"/>
    </source>
</evidence>
<dbReference type="InterPro" id="IPR033752">
    <property type="entry name" value="MetA_family"/>
</dbReference>
<dbReference type="PANTHER" id="PTHR20919">
    <property type="entry name" value="HOMOSERINE O-SUCCINYLTRANSFERASE"/>
    <property type="match status" value="1"/>
</dbReference>
<reference evidence="10" key="1">
    <citation type="submission" date="2020-10" db="EMBL/GenBank/DDBJ databases">
        <authorList>
            <person name="Gilroy R."/>
        </authorList>
    </citation>
    <scope>NUCLEOTIDE SEQUENCE</scope>
    <source>
        <strain evidence="10">E3-2379</strain>
    </source>
</reference>
<dbReference type="EMBL" id="JADIML010000027">
    <property type="protein sequence ID" value="MBO8462498.1"/>
    <property type="molecule type" value="Genomic_DNA"/>
</dbReference>
<name>A0A9D9N700_9FIRM</name>
<evidence type="ECO:0000256" key="4">
    <source>
        <dbReference type="ARBA" id="ARBA00022605"/>
    </source>
</evidence>
<evidence type="ECO:0000313" key="11">
    <source>
        <dbReference type="Proteomes" id="UP000823618"/>
    </source>
</evidence>
<comment type="catalytic activity">
    <reaction evidence="8">
        <text>L-homoserine + acetyl-CoA = O-acetyl-L-homoserine + CoA</text>
        <dbReference type="Rhea" id="RHEA:13701"/>
        <dbReference type="ChEBI" id="CHEBI:57287"/>
        <dbReference type="ChEBI" id="CHEBI:57288"/>
        <dbReference type="ChEBI" id="CHEBI:57476"/>
        <dbReference type="ChEBI" id="CHEBI:57716"/>
        <dbReference type="EC" id="2.3.1.31"/>
    </reaction>
</comment>
<accession>A0A9D9N700</accession>
<dbReference type="GO" id="GO:0008899">
    <property type="term" value="F:homoserine O-succinyltransferase activity"/>
    <property type="evidence" value="ECO:0007669"/>
    <property type="project" value="InterPro"/>
</dbReference>
<keyword evidence="6" id="KW-0486">Methionine biosynthesis</keyword>
<dbReference type="SUPFAM" id="SSF52317">
    <property type="entry name" value="Class I glutamine amidotransferase-like"/>
    <property type="match status" value="1"/>
</dbReference>
<dbReference type="CDD" id="cd03131">
    <property type="entry name" value="GATase1_HTS"/>
    <property type="match status" value="1"/>
</dbReference>
<dbReference type="GO" id="GO:0004414">
    <property type="term" value="F:homoserine O-acetyltransferase activity"/>
    <property type="evidence" value="ECO:0007669"/>
    <property type="project" value="UniProtKB-EC"/>
</dbReference>
<dbReference type="EC" id="2.3.1.31" evidence="2"/>
<evidence type="ECO:0000256" key="7">
    <source>
        <dbReference type="ARBA" id="ARBA00023315"/>
    </source>
</evidence>
<evidence type="ECO:0000256" key="9">
    <source>
        <dbReference type="PIRSR" id="PIRSR000450-1"/>
    </source>
</evidence>
<reference evidence="10" key="2">
    <citation type="journal article" date="2021" name="PeerJ">
        <title>Extensive microbial diversity within the chicken gut microbiome revealed by metagenomics and culture.</title>
        <authorList>
            <person name="Gilroy R."/>
            <person name="Ravi A."/>
            <person name="Getino M."/>
            <person name="Pursley I."/>
            <person name="Horton D.L."/>
            <person name="Alikhan N.F."/>
            <person name="Baker D."/>
            <person name="Gharbi K."/>
            <person name="Hall N."/>
            <person name="Watson M."/>
            <person name="Adriaenssens E.M."/>
            <person name="Foster-Nyarko E."/>
            <person name="Jarju S."/>
            <person name="Secka A."/>
            <person name="Antonio M."/>
            <person name="Oren A."/>
            <person name="Chaudhuri R.R."/>
            <person name="La Ragione R."/>
            <person name="Hildebrand F."/>
            <person name="Pallen M.J."/>
        </authorList>
    </citation>
    <scope>NUCLEOTIDE SEQUENCE</scope>
    <source>
        <strain evidence="10">E3-2379</strain>
    </source>
</reference>
<dbReference type="AlphaFoldDB" id="A0A9D9N700"/>
<dbReference type="FunFam" id="3.40.50.880:FF:000004">
    <property type="entry name" value="Homoserine O-succinyltransferase"/>
    <property type="match status" value="1"/>
</dbReference>
<evidence type="ECO:0000256" key="6">
    <source>
        <dbReference type="ARBA" id="ARBA00023167"/>
    </source>
</evidence>
<evidence type="ECO:0000256" key="5">
    <source>
        <dbReference type="ARBA" id="ARBA00022679"/>
    </source>
</evidence>
<dbReference type="Gene3D" id="3.40.50.880">
    <property type="match status" value="1"/>
</dbReference>
<comment type="subcellular location">
    <subcellularLocation>
        <location evidence="1">Cytoplasm</location>
    </subcellularLocation>
</comment>
<dbReference type="Pfam" id="PF04204">
    <property type="entry name" value="HTS"/>
    <property type="match status" value="1"/>
</dbReference>
<evidence type="ECO:0000313" key="10">
    <source>
        <dbReference type="EMBL" id="MBO8462498.1"/>
    </source>
</evidence>
<keyword evidence="3" id="KW-0963">Cytoplasm</keyword>
<dbReference type="PIRSF" id="PIRSF000450">
    <property type="entry name" value="H_ser_succinyltr"/>
    <property type="match status" value="1"/>
</dbReference>
<dbReference type="HAMAP" id="MF_00295">
    <property type="entry name" value="MetA_acyltransf"/>
    <property type="match status" value="1"/>
</dbReference>
<keyword evidence="7 10" id="KW-0012">Acyltransferase</keyword>
<keyword evidence="4" id="KW-0028">Amino-acid biosynthesis</keyword>
<evidence type="ECO:0000256" key="1">
    <source>
        <dbReference type="ARBA" id="ARBA00004496"/>
    </source>
</evidence>
<sequence length="293" mass="34078">MPIKIQTDLPAKAILENENIFVMDETRALSQDIRPLRIVIFNLMPKKEETELQLLRMLSNTPLQIEITFCHMETHTSKNTPASHMNKHYTTFSEIQNQKFDGMILTGAPVETMPFEQVNYWEELKNVMEWSKTNVFSSFHICWGAQAGLYYHYGIEKVMLEKKLSGVYCHEVLHRKVSLARGMDDVFFAPHSRYTGIDEEAVEKDDRLLVVAKSEEAGSYIIIGDGGRRIFVTGHSEYDRMTLDGEYRRDLAKNLDPNIPEHYYPKDNPNHTPVLTWRANSNCVYTNWLNYYV</sequence>
<proteinExistence type="inferred from homology"/>